<keyword evidence="2 3" id="KW-0175">Coiled coil</keyword>
<feature type="compositionally biased region" description="Polar residues" evidence="4">
    <location>
        <begin position="1177"/>
        <end position="1190"/>
    </location>
</feature>
<dbReference type="PROSITE" id="PS00061">
    <property type="entry name" value="ADH_SHORT"/>
    <property type="match status" value="1"/>
</dbReference>
<evidence type="ECO:0000256" key="1">
    <source>
        <dbReference type="ARBA" id="ARBA00022857"/>
    </source>
</evidence>
<dbReference type="PRINTS" id="PR00081">
    <property type="entry name" value="GDHRDH"/>
</dbReference>
<gene>
    <name evidence="6" type="ORF">AT9943_LOCUS2132</name>
</gene>
<keyword evidence="5" id="KW-0812">Transmembrane</keyword>
<proteinExistence type="predicted"/>
<dbReference type="EMBL" id="LR881466">
    <property type="protein sequence ID" value="CAD5313642.1"/>
    <property type="molecule type" value="Genomic_DNA"/>
</dbReference>
<evidence type="ECO:0000256" key="4">
    <source>
        <dbReference type="SAM" id="MobiDB-lite"/>
    </source>
</evidence>
<dbReference type="InterPro" id="IPR036291">
    <property type="entry name" value="NAD(P)-bd_dom_sf"/>
</dbReference>
<dbReference type="Gene3D" id="3.40.50.720">
    <property type="entry name" value="NAD(P)-binding Rossmann-like Domain"/>
    <property type="match status" value="1"/>
</dbReference>
<dbReference type="InterPro" id="IPR002347">
    <property type="entry name" value="SDR_fam"/>
</dbReference>
<evidence type="ECO:0000313" key="7">
    <source>
        <dbReference type="Proteomes" id="UP000516314"/>
    </source>
</evidence>
<dbReference type="SUPFAM" id="SSF57997">
    <property type="entry name" value="Tropomyosin"/>
    <property type="match status" value="1"/>
</dbReference>
<evidence type="ECO:0000256" key="2">
    <source>
        <dbReference type="ARBA" id="ARBA00023054"/>
    </source>
</evidence>
<dbReference type="FunFam" id="3.40.50.720:FF:000137">
    <property type="entry name" value="Hydroxysteroid (17-beta) dehydrogenase 3"/>
    <property type="match status" value="1"/>
</dbReference>
<feature type="region of interest" description="Disordered" evidence="4">
    <location>
        <begin position="1177"/>
        <end position="1198"/>
    </location>
</feature>
<keyword evidence="5" id="KW-1133">Transmembrane helix</keyword>
<sequence length="2063" mass="230752">MHENDDLPQDSIADGIENDDESNGQEEEEFDPDQGTAFVDSKEDMFVDAPEELNFDTPSKEALTTDDDDNDDLGTHFNIEKGDWENELAGLQEQFKLLTGENDLTGEDGNTTVDIVSRFSKFLKTAKEERIQHEVALKELHGVISGRDDEIADLTTKISELSSSQPVSEMGDQAQNLEHLEAATDRIMVSLSNVFGEGELQYGSSISEKLAHLENRVSFLGAKYTEFYYGADQLRKCLASDVLDLSFQEDFGSALGAACSELFELKQKEAAFFERLSHLEDENRNFVEQVNREKEMSESMRTEFEKLKAELELEKTKCTNTKEKLSMAVTKGKALVQNRDALKHQLSEKTTELANRLTELQEKEIALESSEVMKGQLEQSLTEKTDELEKCYAELNDRSVSLEAYELTKKELEQSLAEKTKELEECLTKLQEMSTALDQSELDKGELAKSDAMVASYQEMLSVRNSIIENIETILSNIYTPEEGHSFDIVEKVRSLAEERKELTNVSQEYNRLKDLIVSIDLPEEMSQSSLESRLAWLRESFLQGKDEVNALQNRIESVSMSLSAEMEEKSNIRKELDDLSFSLKKMEETAERGSLEKEEIVRRLVEISGLMTEGVEDHTSSAINLLFDRSFDKIEKQIRDSSDSSYGNEEIFEAFQSLLYVRDLEFSLCKEMLGEGELISFQVSNLSDELKIASQELAFVKEEKIALEKDLERSEEKSALLRDKLSMAIKKGKGLVQDREKFKTQLDEKKSEIEKLMLELQQLGGTVDGYKNQIDMLSRDLERTKELETELVATKEERDQLQQSLSLIDTLLQKVMKSVEIIALPVDLASEDPSEKIDRLAGYIQEVQLARVEEQEEIEKVKSEVDALTSKLAETQTALKLVEDALSTAEDNISRLTEENRNVQAAKENADLELQKAVADASSVASELDEVLATKSTLEAALMQAERNISDIISEKEEAQGRTATAEMEQEMLQKEASIQKNKLTEAHSTINSLEETLAQTESNMDSLSKQIEDDKVLTTSLKNELEKLKIEAEFERNKMAEASLTIVSHEEALMKAENSLSALQGEMVKAEGEISTLSSKLNVCMEELAGSSGNSQSKSLEIITHLDNLQMLLKDGGLISKVNEFLQRKFKSLRDVDVIARDITRNIGENGLLAGEMGNAEDDSTEAKSLLSDLDNSVNTEPENSQGSAADEDEISSSLRKMAEGVRLRNKTLENNFEGFSTSIDTLIATLMQNMTAARADVLNIVGHNSSLEEQVRSVENIVREQENTISALQKDLSSLISACGAAARELQLEVKNNLLELVQFQENENGGEMESTEDPQELHVSECAQRIKELSSAAEKACATLKLFETTNNAAATVIRDMENRLTEASVALEKAVLERDLNQTKVSSSEAKVESLEELCQDLKLQLENLRVKEEKWHEKEVELSTLYDKLLVQEQEAKENLIPASDMRTLFDKINGIEVPSVDLVNGLDPQSPYDVKKLFAIVDSVTEMQHQIDILSYGQKELNSTLAEKDLEIQGLKKAAEAESTTELELVKAKNELSKLISGLEKLLGILASNNPVVDPNFSESWTLVQALEKKITSLLLESESSKSRAQELGLKLAGSEKLVDKLSLRVKEFEEKLQTKAIQPDIVQERSIFETPRAPSTSEISEIEDKGALGIKSISPVPTAAQVRTVRKGSTDHLSINIDSESEHLMNNNETDEDKGHVFKSLNMSGLIPTQGKIIADRVDGIWVSGGRVLMSRPQARLGVMRACISESQPWYLHFVCFIGFLSLLRVLFIPLLKWFTTRFLLTNPKRLKRYGSWAMVTGATEGIGRAFAHELAKHGFNLILVSRNLSKLESVSDDFQQEFPHIKIKIIPFDFSSEGGYGAIEEGIKGLEVGILINNVGITYPRAMFFHEVDQLTWTKILRVNLEATTWVTRSLIGPMLHRRRGAIVNISSGAAVVVPSHPLYAIYAATKAYVDALSRSIHVEYKQFGIDVQCQVPLYVSTRMVSEVAAIDKPSLFVPSPEVYAKAAVAQIGIGSRCSPFWAHSLQWFLVGLVPDNLVDTWRLSIGLRRRSLS</sequence>
<dbReference type="Pfam" id="PF00106">
    <property type="entry name" value="adh_short"/>
    <property type="match status" value="1"/>
</dbReference>
<keyword evidence="1" id="KW-0521">NADP</keyword>
<feature type="region of interest" description="Disordered" evidence="4">
    <location>
        <begin position="1"/>
        <end position="73"/>
    </location>
</feature>
<feature type="coiled-coil region" evidence="3">
    <location>
        <begin position="684"/>
        <end position="805"/>
    </location>
</feature>
<dbReference type="PANTHER" id="PTHR32083:SF48">
    <property type="entry name" value="TRANS-GOLGI NETWORK-LOCALIZED SYP41-INTERACTING PROTEIN 1"/>
    <property type="match status" value="1"/>
</dbReference>
<organism evidence="6 7">
    <name type="scientific">Arabidopsis thaliana</name>
    <name type="common">Mouse-ear cress</name>
    <dbReference type="NCBI Taxonomy" id="3702"/>
    <lineage>
        <taxon>Eukaryota</taxon>
        <taxon>Viridiplantae</taxon>
        <taxon>Streptophyta</taxon>
        <taxon>Embryophyta</taxon>
        <taxon>Tracheophyta</taxon>
        <taxon>Spermatophyta</taxon>
        <taxon>Magnoliopsida</taxon>
        <taxon>eudicotyledons</taxon>
        <taxon>Gunneridae</taxon>
        <taxon>Pentapetalae</taxon>
        <taxon>rosids</taxon>
        <taxon>malvids</taxon>
        <taxon>Brassicales</taxon>
        <taxon>Brassicaceae</taxon>
        <taxon>Camelineae</taxon>
        <taxon>Arabidopsis</taxon>
    </lineage>
</organism>
<dbReference type="SUPFAM" id="SSF51735">
    <property type="entry name" value="NAD(P)-binding Rossmann-fold domains"/>
    <property type="match status" value="1"/>
</dbReference>
<feature type="coiled-coil region" evidence="3">
    <location>
        <begin position="1362"/>
        <end position="1424"/>
    </location>
</feature>
<reference evidence="6 7" key="1">
    <citation type="submission" date="2020-09" db="EMBL/GenBank/DDBJ databases">
        <authorList>
            <person name="Ashkenazy H."/>
        </authorList>
    </citation>
    <scope>NUCLEOTIDE SEQUENCE [LARGE SCALE GENOMIC DNA]</scope>
    <source>
        <strain evidence="7">cv. Cdm-0</strain>
    </source>
</reference>
<evidence type="ECO:0000256" key="5">
    <source>
        <dbReference type="SAM" id="Phobius"/>
    </source>
</evidence>
<name>A0A7G2DZ82_ARATH</name>
<feature type="compositionally biased region" description="Acidic residues" evidence="4">
    <location>
        <begin position="16"/>
        <end position="32"/>
    </location>
</feature>
<dbReference type="Proteomes" id="UP000516314">
    <property type="component" value="Chromosome 1"/>
</dbReference>
<feature type="coiled-coil region" evidence="3">
    <location>
        <begin position="1603"/>
        <end position="1630"/>
    </location>
</feature>
<keyword evidence="5" id="KW-0472">Membrane</keyword>
<feature type="coiled-coil region" evidence="3">
    <location>
        <begin position="276"/>
        <end position="436"/>
    </location>
</feature>
<dbReference type="PANTHER" id="PTHR32083">
    <property type="entry name" value="CILIA AND FLAGELLA-ASSOCIATED PROTEIN 58-RELATED"/>
    <property type="match status" value="1"/>
</dbReference>
<dbReference type="InterPro" id="IPR020904">
    <property type="entry name" value="Sc_DH/Rdtase_CS"/>
</dbReference>
<evidence type="ECO:0000313" key="6">
    <source>
        <dbReference type="EMBL" id="CAD5313642.1"/>
    </source>
</evidence>
<protein>
    <submittedName>
        <fullName evidence="6">(thale cress) hypothetical protein</fullName>
    </submittedName>
</protein>
<accession>A0A7G2DZ82</accession>
<dbReference type="CDD" id="cd05356">
    <property type="entry name" value="17beta-HSD1_like_SDR_c"/>
    <property type="match status" value="1"/>
</dbReference>
<feature type="transmembrane region" description="Helical" evidence="5">
    <location>
        <begin position="1762"/>
        <end position="1784"/>
    </location>
</feature>
<feature type="coiled-coil region" evidence="3">
    <location>
        <begin position="1251"/>
        <end position="1310"/>
    </location>
</feature>
<feature type="coiled-coil region" evidence="3">
    <location>
        <begin position="845"/>
        <end position="1082"/>
    </location>
</feature>
<evidence type="ECO:0000256" key="3">
    <source>
        <dbReference type="SAM" id="Coils"/>
    </source>
</evidence>